<comment type="caution">
    <text evidence="3">The sequence shown here is derived from an EMBL/GenBank/DDBJ whole genome shotgun (WGS) entry which is preliminary data.</text>
</comment>
<organism evidence="3 4">
    <name type="scientific">Candidatus Schekmanbacteria bacterium RBG_13_48_7</name>
    <dbReference type="NCBI Taxonomy" id="1817878"/>
    <lineage>
        <taxon>Bacteria</taxon>
        <taxon>Candidatus Schekmaniibacteriota</taxon>
    </lineage>
</organism>
<keyword evidence="1" id="KW-0472">Membrane</keyword>
<proteinExistence type="predicted"/>
<feature type="domain" description="DUF6754" evidence="2">
    <location>
        <begin position="2"/>
        <end position="236"/>
    </location>
</feature>
<dbReference type="EMBL" id="MGDD01000185">
    <property type="protein sequence ID" value="OGL45290.1"/>
    <property type="molecule type" value="Genomic_DNA"/>
</dbReference>
<keyword evidence="1" id="KW-0812">Transmembrane</keyword>
<protein>
    <recommendedName>
        <fullName evidence="2">DUF6754 domain-containing protein</fullName>
    </recommendedName>
</protein>
<sequence>MTVLIYIIILVLLIELARGGRELFIRRLAGIDALDEAVGRATEMGKPVLYLCGMSDLGDVSTIAAINILSGVAKKVGLYQSKLIMPCRDPMVMTVTQEVVKEAYLSIGRPEAYREEDIYYTTYDQFPYVASVDGIMLREKPATNIYMGYYYAESLILAETGSMSGAIQIAGTDAITQLPFFVVACDYTIIGEELYAASAYISRDPKLVGSIKGQDYMKFVLAVYLALGIMLAVLQKIIPDWSFLKMLGNLF</sequence>
<keyword evidence="1" id="KW-1133">Transmembrane helix</keyword>
<dbReference type="AlphaFoldDB" id="A0A1F7RV82"/>
<evidence type="ECO:0000313" key="4">
    <source>
        <dbReference type="Proteomes" id="UP000179266"/>
    </source>
</evidence>
<evidence type="ECO:0000259" key="2">
    <source>
        <dbReference type="Pfam" id="PF20539"/>
    </source>
</evidence>
<name>A0A1F7RV82_9BACT</name>
<gene>
    <name evidence="3" type="ORF">A2161_01495</name>
</gene>
<feature type="transmembrane region" description="Helical" evidence="1">
    <location>
        <begin position="216"/>
        <end position="234"/>
    </location>
</feature>
<dbReference type="Pfam" id="PF20539">
    <property type="entry name" value="DUF6754"/>
    <property type="match status" value="1"/>
</dbReference>
<dbReference type="InterPro" id="IPR046642">
    <property type="entry name" value="DUF6754"/>
</dbReference>
<reference evidence="3 4" key="1">
    <citation type="journal article" date="2016" name="Nat. Commun.">
        <title>Thousands of microbial genomes shed light on interconnected biogeochemical processes in an aquifer system.</title>
        <authorList>
            <person name="Anantharaman K."/>
            <person name="Brown C.T."/>
            <person name="Hug L.A."/>
            <person name="Sharon I."/>
            <person name="Castelle C.J."/>
            <person name="Probst A.J."/>
            <person name="Thomas B.C."/>
            <person name="Singh A."/>
            <person name="Wilkins M.J."/>
            <person name="Karaoz U."/>
            <person name="Brodie E.L."/>
            <person name="Williams K.H."/>
            <person name="Hubbard S.S."/>
            <person name="Banfield J.F."/>
        </authorList>
    </citation>
    <scope>NUCLEOTIDE SEQUENCE [LARGE SCALE GENOMIC DNA]</scope>
</reference>
<dbReference type="Proteomes" id="UP000179266">
    <property type="component" value="Unassembled WGS sequence"/>
</dbReference>
<accession>A0A1F7RV82</accession>
<evidence type="ECO:0000313" key="3">
    <source>
        <dbReference type="EMBL" id="OGL45290.1"/>
    </source>
</evidence>
<evidence type="ECO:0000256" key="1">
    <source>
        <dbReference type="SAM" id="Phobius"/>
    </source>
</evidence>